<dbReference type="EMBL" id="QGKW02001911">
    <property type="protein sequence ID" value="KAF2569053.1"/>
    <property type="molecule type" value="Genomic_DNA"/>
</dbReference>
<dbReference type="OrthoDB" id="1903589at2759"/>
<sequence length="149" mass="16177">FPPTNLKLQLAGEPWKLIAPYQENYRENPLGDCTSTVSRTSQQTSAFSATLKRLASAGSTSTCVRPVTRRISADLGFPAPKLALWLTFKNCLLCLGIGDKEVAESYTVRRKASGGKRSKEASSSSAVARLPLHLISIPGYETHSVVYDC</sequence>
<evidence type="ECO:0000313" key="1">
    <source>
        <dbReference type="EMBL" id="KAF2569053.1"/>
    </source>
</evidence>
<evidence type="ECO:0000313" key="2">
    <source>
        <dbReference type="Proteomes" id="UP000712281"/>
    </source>
</evidence>
<accession>A0A8S9II54</accession>
<reference evidence="1" key="1">
    <citation type="submission" date="2019-12" db="EMBL/GenBank/DDBJ databases">
        <title>Genome sequencing and annotation of Brassica cretica.</title>
        <authorList>
            <person name="Studholme D.J."/>
            <person name="Sarris P.F."/>
        </authorList>
    </citation>
    <scope>NUCLEOTIDE SEQUENCE</scope>
    <source>
        <strain evidence="1">PFS-001/15</strain>
        <tissue evidence="1">Leaf</tissue>
    </source>
</reference>
<gene>
    <name evidence="1" type="ORF">F2Q68_00026284</name>
</gene>
<dbReference type="Proteomes" id="UP000712281">
    <property type="component" value="Unassembled WGS sequence"/>
</dbReference>
<name>A0A8S9II54_BRACR</name>
<protein>
    <submittedName>
        <fullName evidence="1">Uncharacterized protein</fullName>
    </submittedName>
</protein>
<feature type="non-terminal residue" evidence="1">
    <location>
        <position position="1"/>
    </location>
</feature>
<dbReference type="AlphaFoldDB" id="A0A8S9II54"/>
<proteinExistence type="predicted"/>
<comment type="caution">
    <text evidence="1">The sequence shown here is derived from an EMBL/GenBank/DDBJ whole genome shotgun (WGS) entry which is preliminary data.</text>
</comment>
<organism evidence="1 2">
    <name type="scientific">Brassica cretica</name>
    <name type="common">Mustard</name>
    <dbReference type="NCBI Taxonomy" id="69181"/>
    <lineage>
        <taxon>Eukaryota</taxon>
        <taxon>Viridiplantae</taxon>
        <taxon>Streptophyta</taxon>
        <taxon>Embryophyta</taxon>
        <taxon>Tracheophyta</taxon>
        <taxon>Spermatophyta</taxon>
        <taxon>Magnoliopsida</taxon>
        <taxon>eudicotyledons</taxon>
        <taxon>Gunneridae</taxon>
        <taxon>Pentapetalae</taxon>
        <taxon>rosids</taxon>
        <taxon>malvids</taxon>
        <taxon>Brassicales</taxon>
        <taxon>Brassicaceae</taxon>
        <taxon>Brassiceae</taxon>
        <taxon>Brassica</taxon>
    </lineage>
</organism>